<gene>
    <name evidence="1" type="ORF">RSSL_00048</name>
</gene>
<geneLocation type="plasmid" evidence="1">
    <name>pRSSL1</name>
</geneLocation>
<protein>
    <recommendedName>
        <fullName evidence="3">Glycosyltransferase</fullName>
    </recommendedName>
</protein>
<keyword evidence="2" id="KW-1185">Reference proteome</keyword>
<reference evidence="1 2" key="1">
    <citation type="journal article" date="2012" name="J. Bacteriol.">
        <title>Genome Sequence of the Lantibiotic Bacteriocin Producer Streptococcus salivarius Strain K12.</title>
        <authorList>
            <person name="Barretto C."/>
            <person name="Alvarez-Martin P."/>
            <person name="Foata F."/>
            <person name="Renault P."/>
            <person name="Berger B."/>
        </authorList>
    </citation>
    <scope>NUCLEOTIDE SEQUENCE [LARGE SCALE GENOMIC DNA]</scope>
    <source>
        <strain evidence="1 2">K12</strain>
        <plasmid evidence="1">pRSSL1</plasmid>
    </source>
</reference>
<evidence type="ECO:0000313" key="2">
    <source>
        <dbReference type="Proteomes" id="UP000006983"/>
    </source>
</evidence>
<comment type="caution">
    <text evidence="1">The sequence shown here is derived from an EMBL/GenBank/DDBJ whole genome shotgun (WGS) entry which is preliminary data.</text>
</comment>
<keyword evidence="1" id="KW-0614">Plasmid</keyword>
<evidence type="ECO:0008006" key="3">
    <source>
        <dbReference type="Google" id="ProtNLM"/>
    </source>
</evidence>
<organism evidence="1 2">
    <name type="scientific">Streptococcus salivarius K12</name>
    <dbReference type="NCBI Taxonomy" id="1200793"/>
    <lineage>
        <taxon>Bacteria</taxon>
        <taxon>Bacillati</taxon>
        <taxon>Bacillota</taxon>
        <taxon>Bacilli</taxon>
        <taxon>Lactobacillales</taxon>
        <taxon>Streptococcaceae</taxon>
        <taxon>Streptococcus</taxon>
    </lineage>
</organism>
<dbReference type="EMBL" id="ALIF01000007">
    <property type="protein sequence ID" value="EJO15290.1"/>
    <property type="molecule type" value="Genomic_DNA"/>
</dbReference>
<evidence type="ECO:0000313" key="1">
    <source>
        <dbReference type="EMBL" id="EJO15290.1"/>
    </source>
</evidence>
<name>J7T4B8_STRSL</name>
<accession>J7T4B8</accession>
<dbReference type="RefSeq" id="WP_002892359.1">
    <property type="nucleotide sequence ID" value="NZ_ALIF01000007.1"/>
</dbReference>
<dbReference type="AlphaFoldDB" id="J7T4B8"/>
<sequence length="405" mass="45826">MKNILLAPNPTGTGHNIRMLNIGKELLSKNNSLNITVLLGSRQDVFTELFTQAKINVIDLSPSGIIDHSKESHLSFDLDWDNMISKYFVPTFFNGDKILKYIELISKCDTDIVISDYNINATIAAIILGKKNVFVTERHNFTLVDIPLEDLNNAGFNVNTEEIITAKRNLRLLFNWILTNTDLLITDKVILPEFSDNLKINNPKINFVGSIYKPRHGTDLSNFDYSQKYIVATATNTTMIKEDSILTVKTYVSAFEKFSKKVKGYKLVLIGDIPELTLISKNNDIISLPYFPNWEKLILNAQLLWSHPGWISVTEIAYLGIKSIFYLPSFMEYHEVEAFNRLKFLDLPTVAGSNPDKLSDLTIQILDGQYDSKIANAYHILNPDKNGLEKATNKILALIESEVSI</sequence>
<dbReference type="Proteomes" id="UP000006983">
    <property type="component" value="Unassembled WGS sequence"/>
</dbReference>
<dbReference type="PATRIC" id="fig|1200793.3.peg.2099"/>
<dbReference type="SUPFAM" id="SSF53756">
    <property type="entry name" value="UDP-Glycosyltransferase/glycogen phosphorylase"/>
    <property type="match status" value="1"/>
</dbReference>
<proteinExistence type="predicted"/>